<organism evidence="2">
    <name type="scientific">Serpula lacrymans var. lacrymans (strain S7.3)</name>
    <name type="common">Dry rot fungus</name>
    <dbReference type="NCBI Taxonomy" id="936435"/>
    <lineage>
        <taxon>Eukaryota</taxon>
        <taxon>Fungi</taxon>
        <taxon>Dikarya</taxon>
        <taxon>Basidiomycota</taxon>
        <taxon>Agaricomycotina</taxon>
        <taxon>Agaricomycetes</taxon>
        <taxon>Agaricomycetidae</taxon>
        <taxon>Boletales</taxon>
        <taxon>Coniophorineae</taxon>
        <taxon>Serpulaceae</taxon>
        <taxon>Serpula</taxon>
    </lineage>
</organism>
<reference evidence="2" key="1">
    <citation type="journal article" date="2011" name="Science">
        <title>The plant cell wall-decomposing machinery underlies the functional diversity of forest fungi.</title>
        <authorList>
            <person name="Eastwood D.C."/>
            <person name="Floudas D."/>
            <person name="Binder M."/>
            <person name="Majcherczyk A."/>
            <person name="Schneider P."/>
            <person name="Aerts A."/>
            <person name="Asiegbu F.O."/>
            <person name="Baker S.E."/>
            <person name="Barry K."/>
            <person name="Bendiksby M."/>
            <person name="Blumentritt M."/>
            <person name="Coutinho P.M."/>
            <person name="Cullen D."/>
            <person name="de Vries R.P."/>
            <person name="Gathman A."/>
            <person name="Goodell B."/>
            <person name="Henrissat B."/>
            <person name="Ihrmark K."/>
            <person name="Kauserud H."/>
            <person name="Kohler A."/>
            <person name="LaButti K."/>
            <person name="Lapidus A."/>
            <person name="Lavin J.L."/>
            <person name="Lee Y.-H."/>
            <person name="Lindquist E."/>
            <person name="Lilly W."/>
            <person name="Lucas S."/>
            <person name="Morin E."/>
            <person name="Murat C."/>
            <person name="Oguiza J.A."/>
            <person name="Park J."/>
            <person name="Pisabarro A.G."/>
            <person name="Riley R."/>
            <person name="Rosling A."/>
            <person name="Salamov A."/>
            <person name="Schmidt O."/>
            <person name="Schmutz J."/>
            <person name="Skrede I."/>
            <person name="Stenlid J."/>
            <person name="Wiebenga A."/>
            <person name="Xie X."/>
            <person name="Kuees U."/>
            <person name="Hibbett D.S."/>
            <person name="Hoffmeister D."/>
            <person name="Hoegberg N."/>
            <person name="Martin F."/>
            <person name="Grigoriev I.V."/>
            <person name="Watkinson S.C."/>
        </authorList>
    </citation>
    <scope>NUCLEOTIDE SEQUENCE [LARGE SCALE GENOMIC DNA]</scope>
    <source>
        <strain evidence="2">strain S7.3</strain>
    </source>
</reference>
<sequence length="236" mass="26784">MAASLTLTPVAIVLTVFFTAGFAKYSSTMQCWHRHELIKISITTTPSSAAGRLASRILVLDLELDANSRCHHYIPITTTIATALLRLGLDKRLFVQWTPIIFMIKETPHLRGNHSLFTTFIPRRPVQIGQQVHLHDIDLPSYTIKTSVARLAWLERGWVVFELEKVHPLALPMFIAVPFTWVHLSFVHHLRYSYSYHTLPGTHLFQIGTTPLPPSLDQVVHYNQSIGKAMELSDLD</sequence>
<dbReference type="EMBL" id="GL945514">
    <property type="protein sequence ID" value="EGN92110.1"/>
    <property type="molecule type" value="Genomic_DNA"/>
</dbReference>
<evidence type="ECO:0000313" key="1">
    <source>
        <dbReference type="EMBL" id="EGN92110.1"/>
    </source>
</evidence>
<name>F8QHW3_SERL3</name>
<dbReference type="Proteomes" id="UP000008063">
    <property type="component" value="Unassembled WGS sequence"/>
</dbReference>
<evidence type="ECO:0000313" key="2">
    <source>
        <dbReference type="Proteomes" id="UP000008063"/>
    </source>
</evidence>
<dbReference type="InParanoid" id="F8QHW3"/>
<keyword evidence="2" id="KW-1185">Reference proteome</keyword>
<dbReference type="HOGENOM" id="CLU_1176019_0_0_1"/>
<dbReference type="AlphaFoldDB" id="F8QHW3"/>
<protein>
    <submittedName>
        <fullName evidence="1">Uncharacterized protein</fullName>
    </submittedName>
</protein>
<proteinExistence type="predicted"/>
<accession>F8QHW3</accession>
<gene>
    <name evidence="1" type="ORF">SERLA73DRAFT_157192</name>
</gene>